<accession>A0A5E4G7Y0</accession>
<reference evidence="1 4" key="3">
    <citation type="journal article" date="2022" name="G3 (Bethesda)">
        <title>Whole-genome sequence and methylome profiling of the almond [Prunus dulcis (Mill.) D.A. Webb] cultivar 'Nonpareil'.</title>
        <authorList>
            <person name="D'Amico-Willman K.M."/>
            <person name="Ouma W.Z."/>
            <person name="Meulia T."/>
            <person name="Sideli G.M."/>
            <person name="Gradziel T.M."/>
            <person name="Fresnedo-Ramirez J."/>
        </authorList>
    </citation>
    <scope>NUCLEOTIDE SEQUENCE [LARGE SCALE GENOMIC DNA]</scope>
    <source>
        <strain evidence="1">Clone GOH B32 T37-40</strain>
    </source>
</reference>
<protein>
    <submittedName>
        <fullName evidence="2">PREDICTED: PRD1</fullName>
    </submittedName>
</protein>
<dbReference type="Proteomes" id="UP001054821">
    <property type="component" value="Chromosome 1"/>
</dbReference>
<reference evidence="3" key="2">
    <citation type="journal article" date="2020" name="Plant J.">
        <title>Transposons played a major role in the diversification between the closely related almond and peach genomes: results from the almond genome sequence.</title>
        <authorList>
            <person name="Alioto T."/>
            <person name="Alexiou K.G."/>
            <person name="Bardil A."/>
            <person name="Barteri F."/>
            <person name="Castanera R."/>
            <person name="Cruz F."/>
            <person name="Dhingra A."/>
            <person name="Duval H."/>
            <person name="Fernandez I Marti A."/>
            <person name="Frias L."/>
            <person name="Galan B."/>
            <person name="Garcia J.L."/>
            <person name="Howad W."/>
            <person name="Gomez-Garrido J."/>
            <person name="Gut M."/>
            <person name="Julca I."/>
            <person name="Morata J."/>
            <person name="Puigdomenech P."/>
            <person name="Ribeca P."/>
            <person name="Rubio Cabetas M.J."/>
            <person name="Vlasova A."/>
            <person name="Wirthensohn M."/>
            <person name="Garcia-Mas J."/>
            <person name="Gabaldon T."/>
            <person name="Casacuberta J.M."/>
            <person name="Arus P."/>
        </authorList>
    </citation>
    <scope>NUCLEOTIDE SEQUENCE [LARGE SCALE GENOMIC DNA]</scope>
    <source>
        <strain evidence="3">cv. Texas</strain>
    </source>
</reference>
<evidence type="ECO:0000313" key="1">
    <source>
        <dbReference type="EMBL" id="KAI5350290.1"/>
    </source>
</evidence>
<dbReference type="PANTHER" id="PTHR36379:SF1">
    <property type="entry name" value="PUTATIVE RECOMBINATION INITIATION DEFECT 1-RELATED"/>
    <property type="match status" value="1"/>
</dbReference>
<evidence type="ECO:0000313" key="4">
    <source>
        <dbReference type="Proteomes" id="UP001054821"/>
    </source>
</evidence>
<proteinExistence type="predicted"/>
<dbReference type="PANTHER" id="PTHR36379">
    <property type="entry name" value="PROTEIN PRD1"/>
    <property type="match status" value="1"/>
</dbReference>
<reference evidence="2" key="1">
    <citation type="submission" date="2019-07" db="EMBL/GenBank/DDBJ databases">
        <authorList>
            <person name="Alioto T."/>
            <person name="Alioto T."/>
            <person name="Gomez Garrido J."/>
        </authorList>
    </citation>
    <scope>NUCLEOTIDE SEQUENCE</scope>
</reference>
<keyword evidence="4" id="KW-1185">Reference proteome</keyword>
<dbReference type="GO" id="GO:0042138">
    <property type="term" value="P:meiotic DNA double-strand break formation"/>
    <property type="evidence" value="ECO:0007669"/>
    <property type="project" value="InterPro"/>
</dbReference>
<organism evidence="2 3">
    <name type="scientific">Prunus dulcis</name>
    <name type="common">Almond</name>
    <name type="synonym">Amygdalus dulcis</name>
    <dbReference type="NCBI Taxonomy" id="3755"/>
    <lineage>
        <taxon>Eukaryota</taxon>
        <taxon>Viridiplantae</taxon>
        <taxon>Streptophyta</taxon>
        <taxon>Embryophyta</taxon>
        <taxon>Tracheophyta</taxon>
        <taxon>Spermatophyta</taxon>
        <taxon>Magnoliopsida</taxon>
        <taxon>eudicotyledons</taxon>
        <taxon>Gunneridae</taxon>
        <taxon>Pentapetalae</taxon>
        <taxon>rosids</taxon>
        <taxon>fabids</taxon>
        <taxon>Rosales</taxon>
        <taxon>Rosaceae</taxon>
        <taxon>Amygdaloideae</taxon>
        <taxon>Amygdaleae</taxon>
        <taxon>Prunus</taxon>
    </lineage>
</organism>
<dbReference type="EMBL" id="CABIKO010000414">
    <property type="protein sequence ID" value="VVA35891.1"/>
    <property type="molecule type" value="Genomic_DNA"/>
</dbReference>
<gene>
    <name evidence="2" type="ORF">ALMOND_2B018576</name>
    <name evidence="1" type="ORF">L3X38_003181</name>
</gene>
<sequence>MEVYLMLSSLVDVLMGNDSGQPIRDATLCLPSDPIDLLFLLGLKNSRNLELSSCHFADFIHQLADDKLVLASLEQYILINSSDLQGGSTDPSTVMRPVYLYGLGFNERTVML</sequence>
<dbReference type="InterPro" id="IPR044968">
    <property type="entry name" value="PRD1"/>
</dbReference>
<dbReference type="Proteomes" id="UP000327085">
    <property type="component" value="Chromosome 1"/>
</dbReference>
<name>A0A5E4G7Y0_PRUDU</name>
<evidence type="ECO:0000313" key="3">
    <source>
        <dbReference type="Proteomes" id="UP000327085"/>
    </source>
</evidence>
<dbReference type="AlphaFoldDB" id="A0A5E4G7Y0"/>
<dbReference type="EMBL" id="JAJFAZ020000001">
    <property type="protein sequence ID" value="KAI5350290.1"/>
    <property type="molecule type" value="Genomic_DNA"/>
</dbReference>
<dbReference type="InParanoid" id="A0A5E4G7Y0"/>
<dbReference type="Gramene" id="VVA35891">
    <property type="protein sequence ID" value="VVA35891"/>
    <property type="gene ID" value="Prudul26B018576"/>
</dbReference>
<evidence type="ECO:0000313" key="2">
    <source>
        <dbReference type="EMBL" id="VVA35891.1"/>
    </source>
</evidence>